<dbReference type="InterPro" id="IPR036249">
    <property type="entry name" value="Thioredoxin-like_sf"/>
</dbReference>
<dbReference type="Pfam" id="PF00085">
    <property type="entry name" value="Thioredoxin"/>
    <property type="match status" value="1"/>
</dbReference>
<organism evidence="2 3">
    <name type="scientific">Acidihalobacter ferrooxydans</name>
    <dbReference type="NCBI Taxonomy" id="1765967"/>
    <lineage>
        <taxon>Bacteria</taxon>
        <taxon>Pseudomonadati</taxon>
        <taxon>Pseudomonadota</taxon>
        <taxon>Gammaproteobacteria</taxon>
        <taxon>Chromatiales</taxon>
        <taxon>Ectothiorhodospiraceae</taxon>
        <taxon>Acidihalobacter</taxon>
    </lineage>
</organism>
<feature type="domain" description="Thioredoxin" evidence="1">
    <location>
        <begin position="4"/>
        <end position="78"/>
    </location>
</feature>
<evidence type="ECO:0000313" key="2">
    <source>
        <dbReference type="EMBL" id="APZ44571.1"/>
    </source>
</evidence>
<protein>
    <recommendedName>
        <fullName evidence="1">Thioredoxin domain-containing protein</fullName>
    </recommendedName>
</protein>
<dbReference type="EMBL" id="CP019434">
    <property type="protein sequence ID" value="APZ44571.1"/>
    <property type="molecule type" value="Genomic_DNA"/>
</dbReference>
<dbReference type="Gene3D" id="3.40.30.10">
    <property type="entry name" value="Glutaredoxin"/>
    <property type="match status" value="1"/>
</dbReference>
<gene>
    <name evidence="2" type="ORF">BW247_06265</name>
</gene>
<dbReference type="AlphaFoldDB" id="A0A1P8UL51"/>
<dbReference type="STRING" id="1765967.BW247_06265"/>
<accession>A0A1P8UL51</accession>
<dbReference type="SUPFAM" id="SSF52833">
    <property type="entry name" value="Thioredoxin-like"/>
    <property type="match status" value="1"/>
</dbReference>
<evidence type="ECO:0000313" key="3">
    <source>
        <dbReference type="Proteomes" id="UP000243807"/>
    </source>
</evidence>
<proteinExistence type="predicted"/>
<sequence>MEALAHDDLHERLARARGVVLLLFTAVGCGVCRQMRAALTQCQALRVIEVDAGLDPALANEFDVFHLPALFVYRDGRYHGPLAVEPLPARIEAGLSALLAAPAQDPP</sequence>
<dbReference type="Proteomes" id="UP000243807">
    <property type="component" value="Chromosome"/>
</dbReference>
<dbReference type="CDD" id="cd02947">
    <property type="entry name" value="TRX_family"/>
    <property type="match status" value="1"/>
</dbReference>
<dbReference type="InterPro" id="IPR013766">
    <property type="entry name" value="Thioredoxin_domain"/>
</dbReference>
<name>A0A1P8UL51_9GAMM</name>
<evidence type="ECO:0000259" key="1">
    <source>
        <dbReference type="Pfam" id="PF00085"/>
    </source>
</evidence>
<dbReference type="KEGG" id="afy:BW247_06265"/>
<keyword evidence="3" id="KW-1185">Reference proteome</keyword>
<reference evidence="2 3" key="1">
    <citation type="submission" date="2017-01" db="EMBL/GenBank/DDBJ databases">
        <title>Draft sequence of Acidihalobacter ferrooxidans strain DSM 14175 (strain V8).</title>
        <authorList>
            <person name="Khaleque H.N."/>
            <person name="Ramsay J.P."/>
            <person name="Murphy R.J.T."/>
            <person name="Kaksonen A.H."/>
            <person name="Boxall N.J."/>
            <person name="Watkin E.L.J."/>
        </authorList>
    </citation>
    <scope>NUCLEOTIDE SEQUENCE [LARGE SCALE GENOMIC DNA]</scope>
    <source>
        <strain evidence="2 3">V8</strain>
    </source>
</reference>